<name>A0A5E4QKM3_9NEOP</name>
<sequence>MEFIMSQSFWKSIPAASKFSWSWPERMRARPSRISVSWWKLTARPARLRSRPPGTTTSPRSPTTRGAPGSCHCCWAWRLPSCTVSCSCSRDLGRQLRINRGEHVSKV</sequence>
<feature type="region of interest" description="Disordered" evidence="1">
    <location>
        <begin position="47"/>
        <end position="67"/>
    </location>
</feature>
<organism evidence="2 3">
    <name type="scientific">Leptidea sinapis</name>
    <dbReference type="NCBI Taxonomy" id="189913"/>
    <lineage>
        <taxon>Eukaryota</taxon>
        <taxon>Metazoa</taxon>
        <taxon>Ecdysozoa</taxon>
        <taxon>Arthropoda</taxon>
        <taxon>Hexapoda</taxon>
        <taxon>Insecta</taxon>
        <taxon>Pterygota</taxon>
        <taxon>Neoptera</taxon>
        <taxon>Endopterygota</taxon>
        <taxon>Lepidoptera</taxon>
        <taxon>Glossata</taxon>
        <taxon>Ditrysia</taxon>
        <taxon>Papilionoidea</taxon>
        <taxon>Pieridae</taxon>
        <taxon>Dismorphiinae</taxon>
        <taxon>Leptidea</taxon>
    </lineage>
</organism>
<evidence type="ECO:0000256" key="1">
    <source>
        <dbReference type="SAM" id="MobiDB-lite"/>
    </source>
</evidence>
<reference evidence="2 3" key="1">
    <citation type="submission" date="2017-07" db="EMBL/GenBank/DDBJ databases">
        <authorList>
            <person name="Talla V."/>
            <person name="Backstrom N."/>
        </authorList>
    </citation>
    <scope>NUCLEOTIDE SEQUENCE [LARGE SCALE GENOMIC DNA]</scope>
</reference>
<dbReference type="AlphaFoldDB" id="A0A5E4QKM3"/>
<dbReference type="EMBL" id="FZQP02003445">
    <property type="protein sequence ID" value="VVC98194.1"/>
    <property type="molecule type" value="Genomic_DNA"/>
</dbReference>
<accession>A0A5E4QKM3</accession>
<evidence type="ECO:0000313" key="3">
    <source>
        <dbReference type="Proteomes" id="UP000324832"/>
    </source>
</evidence>
<evidence type="ECO:0000313" key="2">
    <source>
        <dbReference type="EMBL" id="VVC98194.1"/>
    </source>
</evidence>
<protein>
    <submittedName>
        <fullName evidence="2">Uncharacterized protein</fullName>
    </submittedName>
</protein>
<gene>
    <name evidence="2" type="ORF">LSINAPIS_LOCUS9315</name>
</gene>
<dbReference type="Proteomes" id="UP000324832">
    <property type="component" value="Unassembled WGS sequence"/>
</dbReference>
<proteinExistence type="predicted"/>
<feature type="compositionally biased region" description="Low complexity" evidence="1">
    <location>
        <begin position="51"/>
        <end position="66"/>
    </location>
</feature>
<keyword evidence="3" id="KW-1185">Reference proteome</keyword>